<organism evidence="10 11">
    <name type="scientific">Pneumocystis jirovecii (strain RU7)</name>
    <name type="common">Human pneumocystis pneumonia agent</name>
    <dbReference type="NCBI Taxonomy" id="1408657"/>
    <lineage>
        <taxon>Eukaryota</taxon>
        <taxon>Fungi</taxon>
        <taxon>Dikarya</taxon>
        <taxon>Ascomycota</taxon>
        <taxon>Taphrinomycotina</taxon>
        <taxon>Pneumocystomycetes</taxon>
        <taxon>Pneumocystaceae</taxon>
        <taxon>Pneumocystis</taxon>
    </lineage>
</organism>
<feature type="transmembrane region" description="Helical" evidence="9">
    <location>
        <begin position="38"/>
        <end position="56"/>
    </location>
</feature>
<reference evidence="11" key="1">
    <citation type="journal article" date="2016" name="Nat. Commun.">
        <title>Genome analysis of three Pneumocystis species reveals adaptation mechanisms to life exclusively in mammalian hosts.</title>
        <authorList>
            <person name="Ma L."/>
            <person name="Chen Z."/>
            <person name="Huang D.W."/>
            <person name="Kutty G."/>
            <person name="Ishihara M."/>
            <person name="Wang H."/>
            <person name="Abouelleil A."/>
            <person name="Bishop L."/>
            <person name="Davey E."/>
            <person name="Deng R."/>
            <person name="Deng X."/>
            <person name="Fan L."/>
            <person name="Fantoni G."/>
            <person name="Fitzgerald M."/>
            <person name="Gogineni E."/>
            <person name="Goldberg J.M."/>
            <person name="Handley G."/>
            <person name="Hu X."/>
            <person name="Huber C."/>
            <person name="Jiao X."/>
            <person name="Jones K."/>
            <person name="Levin J.Z."/>
            <person name="Liu Y."/>
            <person name="Macdonald P."/>
            <person name="Melnikov A."/>
            <person name="Raley C."/>
            <person name="Sassi M."/>
            <person name="Sherman B.T."/>
            <person name="Song X."/>
            <person name="Sykes S."/>
            <person name="Tran B."/>
            <person name="Walsh L."/>
            <person name="Xia Y."/>
            <person name="Yang J."/>
            <person name="Young S."/>
            <person name="Zeng Q."/>
            <person name="Zheng X."/>
            <person name="Stephens R."/>
            <person name="Nusbaum C."/>
            <person name="Birren B.W."/>
            <person name="Azadi P."/>
            <person name="Lempicki R.A."/>
            <person name="Cuomo C.A."/>
            <person name="Kovacs J.A."/>
        </authorList>
    </citation>
    <scope>NUCLEOTIDE SEQUENCE [LARGE SCALE GENOMIC DNA]</scope>
    <source>
        <strain evidence="11">RU7</strain>
    </source>
</reference>
<evidence type="ECO:0000313" key="10">
    <source>
        <dbReference type="EMBL" id="KTW32799.1"/>
    </source>
</evidence>
<evidence type="ECO:0000256" key="9">
    <source>
        <dbReference type="SAM" id="Phobius"/>
    </source>
</evidence>
<keyword evidence="11" id="KW-1185">Reference proteome</keyword>
<feature type="transmembrane region" description="Helical" evidence="9">
    <location>
        <begin position="176"/>
        <end position="194"/>
    </location>
</feature>
<keyword evidence="5 8" id="KW-1133">Transmembrane helix</keyword>
<comment type="catalytic activity">
    <reaction evidence="8">
        <text>(5Z,8Z,11Z,14Z)-eicosatetraenoyl-CoA + H2O = S-(5Z,8Z,11Z,14Z-eicosatetraenoyl)-4'-phosphopantetheine + adenosine 3',5'-bisphosphate + 2 H(+)</text>
        <dbReference type="Rhea" id="RHEA:65568"/>
        <dbReference type="ChEBI" id="CHEBI:15377"/>
        <dbReference type="ChEBI" id="CHEBI:15378"/>
        <dbReference type="ChEBI" id="CHEBI:57368"/>
        <dbReference type="ChEBI" id="CHEBI:58343"/>
        <dbReference type="ChEBI" id="CHEBI:156554"/>
    </reaction>
</comment>
<dbReference type="AlphaFoldDB" id="A0A0W4ZWR9"/>
<feature type="transmembrane region" description="Helical" evidence="9">
    <location>
        <begin position="104"/>
        <end position="122"/>
    </location>
</feature>
<comment type="similarity">
    <text evidence="8">Belongs to the FIT family. Fungal FIT2B/SCS3 subfamily.</text>
</comment>
<dbReference type="GO" id="GO:0140042">
    <property type="term" value="P:lipid droplet formation"/>
    <property type="evidence" value="ECO:0007669"/>
    <property type="project" value="UniProtKB-UniRule"/>
</dbReference>
<dbReference type="PANTHER" id="PTHR23129">
    <property type="entry name" value="ACYL-COENZYME A DIPHOSPHATASE FITM2"/>
    <property type="match status" value="1"/>
</dbReference>
<sequence>MREIDTQTQEKNCQISKDLNTYTNNILIFKNNVKHIEAPVLAIYPITIILGTLYKLNNKTRESYFSHSSNIFNIVFVKLGWFWTTIVFLYHLSRIGHKNILKACLRWLLVTLWWFFITQWFFGSSIMDRIFIWTGGSCKFYDLKLSKIYENSVHSSMKCKLAGGKWTGGYDFSGHAFLLTHASLFLWSELLLALNFNPKCAKQSQTIIIIILLFLWWYMLLMTACYFHTLMEKITGLIIGYFTWASIYFFGAKNPIGKKVLGLLN</sequence>
<dbReference type="VEuPathDB" id="FungiDB:T551_00284"/>
<dbReference type="HAMAP" id="MF_03231">
    <property type="entry name" value="SCS3"/>
    <property type="match status" value="1"/>
</dbReference>
<evidence type="ECO:0000256" key="5">
    <source>
        <dbReference type="ARBA" id="ARBA00022989"/>
    </source>
</evidence>
<evidence type="ECO:0000256" key="4">
    <source>
        <dbReference type="ARBA" id="ARBA00022824"/>
    </source>
</evidence>
<dbReference type="STRING" id="1408657.A0A0W4ZWR9"/>
<evidence type="ECO:0000256" key="2">
    <source>
        <dbReference type="ARBA" id="ARBA00022692"/>
    </source>
</evidence>
<dbReference type="GO" id="GO:0010945">
    <property type="term" value="F:coenzyme A diphosphatase activity"/>
    <property type="evidence" value="ECO:0007669"/>
    <property type="project" value="InterPro"/>
</dbReference>
<dbReference type="eggNOG" id="KOG3750">
    <property type="taxonomic scope" value="Eukaryota"/>
</dbReference>
<keyword evidence="8" id="KW-1208">Phospholipid metabolism</keyword>
<dbReference type="OrthoDB" id="5579088at2759"/>
<comment type="catalytic activity">
    <reaction evidence="8">
        <text>an acyl-CoA + H2O = an acyl-4'-phosphopantetheine + adenosine 3',5'-bisphosphate + 2 H(+)</text>
        <dbReference type="Rhea" id="RHEA:50044"/>
        <dbReference type="ChEBI" id="CHEBI:15377"/>
        <dbReference type="ChEBI" id="CHEBI:15378"/>
        <dbReference type="ChEBI" id="CHEBI:58342"/>
        <dbReference type="ChEBI" id="CHEBI:58343"/>
        <dbReference type="ChEBI" id="CHEBI:132023"/>
    </reaction>
</comment>
<feature type="active site" evidence="8">
    <location>
        <position position="175"/>
    </location>
</feature>
<keyword evidence="2 8" id="KW-0812">Transmembrane</keyword>
<name>A0A0W4ZWR9_PNEJ7</name>
<evidence type="ECO:0000256" key="8">
    <source>
        <dbReference type="HAMAP-Rule" id="MF_03231"/>
    </source>
</evidence>
<dbReference type="InterPro" id="IPR019388">
    <property type="entry name" value="FIT"/>
</dbReference>
<keyword evidence="8" id="KW-0444">Lipid biosynthesis</keyword>
<dbReference type="EC" id="3.6.1.-" evidence="8"/>
<feature type="transmembrane region" description="Helical" evidence="9">
    <location>
        <begin position="71"/>
        <end position="92"/>
    </location>
</feature>
<keyword evidence="7 8" id="KW-0472">Membrane</keyword>
<comment type="catalytic activity">
    <reaction evidence="8">
        <text>(9Z)-octadecenoyl-CoA + H2O = S-(9Z-octadecenoyl)-4'-phosphopantetheine + adenosine 3',5'-bisphosphate + 2 H(+)</text>
        <dbReference type="Rhea" id="RHEA:65564"/>
        <dbReference type="ChEBI" id="CHEBI:15377"/>
        <dbReference type="ChEBI" id="CHEBI:15378"/>
        <dbReference type="ChEBI" id="CHEBI:57387"/>
        <dbReference type="ChEBI" id="CHEBI:58343"/>
        <dbReference type="ChEBI" id="CHEBI:156553"/>
    </reaction>
</comment>
<comment type="subcellular location">
    <subcellularLocation>
        <location evidence="1 8">Endoplasmic reticulum membrane</location>
        <topology evidence="1 8">Multi-pass membrane protein</topology>
    </subcellularLocation>
</comment>
<evidence type="ECO:0000256" key="3">
    <source>
        <dbReference type="ARBA" id="ARBA00022801"/>
    </source>
</evidence>
<dbReference type="RefSeq" id="XP_018231491.1">
    <property type="nucleotide sequence ID" value="XM_018372551.1"/>
</dbReference>
<evidence type="ECO:0000256" key="1">
    <source>
        <dbReference type="ARBA" id="ARBA00004477"/>
    </source>
</evidence>
<dbReference type="GeneID" id="28938806"/>
<dbReference type="Pfam" id="PF10261">
    <property type="entry name" value="FIT"/>
    <property type="match status" value="2"/>
</dbReference>
<comment type="caution">
    <text evidence="10">The sequence shown here is derived from an EMBL/GenBank/DDBJ whole genome shotgun (WGS) entry which is preliminary data.</text>
</comment>
<evidence type="ECO:0000256" key="6">
    <source>
        <dbReference type="ARBA" id="ARBA00023098"/>
    </source>
</evidence>
<keyword evidence="3 8" id="KW-0378">Hydrolase</keyword>
<dbReference type="EMBL" id="LFWA01000001">
    <property type="protein sequence ID" value="KTW32799.1"/>
    <property type="molecule type" value="Genomic_DNA"/>
</dbReference>
<feature type="transmembrane region" description="Helical" evidence="9">
    <location>
        <begin position="234"/>
        <end position="251"/>
    </location>
</feature>
<dbReference type="Proteomes" id="UP000053447">
    <property type="component" value="Unassembled WGS sequence"/>
</dbReference>
<protein>
    <recommendedName>
        <fullName evidence="8">Acyl-coenzyme A diphosphatase SCS3</fullName>
        <ecNumber evidence="8">3.6.1.-</ecNumber>
    </recommendedName>
    <alternativeName>
        <fullName evidence="8">FIT family protein SCS3</fullName>
    </alternativeName>
</protein>
<proteinExistence type="inferred from homology"/>
<dbReference type="GO" id="GO:0005789">
    <property type="term" value="C:endoplasmic reticulum membrane"/>
    <property type="evidence" value="ECO:0007669"/>
    <property type="project" value="UniProtKB-SubCell"/>
</dbReference>
<evidence type="ECO:0000313" key="11">
    <source>
        <dbReference type="Proteomes" id="UP000053447"/>
    </source>
</evidence>
<comment type="catalytic activity">
    <reaction evidence="8">
        <text>hexadecanoyl-CoA + H2O = S-hexadecanoyl-4'-phosphopantetheine + adenosine 3',5'-bisphosphate + 2 H(+)</text>
        <dbReference type="Rhea" id="RHEA:50032"/>
        <dbReference type="ChEBI" id="CHEBI:15377"/>
        <dbReference type="ChEBI" id="CHEBI:15378"/>
        <dbReference type="ChEBI" id="CHEBI:57379"/>
        <dbReference type="ChEBI" id="CHEBI:58343"/>
        <dbReference type="ChEBI" id="CHEBI:132018"/>
    </reaction>
</comment>
<keyword evidence="4 8" id="KW-0256">Endoplasmic reticulum</keyword>
<gene>
    <name evidence="8" type="primary">SCS3</name>
    <name evidence="8" type="synonym">FIT2B</name>
    <name evidence="10" type="ORF">T551_00284</name>
</gene>
<keyword evidence="8" id="KW-0594">Phospholipid biosynthesis</keyword>
<feature type="transmembrane region" description="Helical" evidence="9">
    <location>
        <begin position="206"/>
        <end position="228"/>
    </location>
</feature>
<keyword evidence="6" id="KW-0443">Lipid metabolism</keyword>
<evidence type="ECO:0000256" key="7">
    <source>
        <dbReference type="ARBA" id="ARBA00023136"/>
    </source>
</evidence>
<feature type="active site" evidence="8">
    <location>
        <position position="228"/>
    </location>
</feature>
<accession>A0A0W4ZWR9</accession>
<dbReference type="GO" id="GO:0008654">
    <property type="term" value="P:phospholipid biosynthetic process"/>
    <property type="evidence" value="ECO:0007669"/>
    <property type="project" value="UniProtKB-KW"/>
</dbReference>
<dbReference type="InterPro" id="IPR046400">
    <property type="entry name" value="SCS3"/>
</dbReference>
<dbReference type="PANTHER" id="PTHR23129:SF0">
    <property type="entry name" value="ACYL-COENZYME A DIPHOSPHATASE FITM2"/>
    <property type="match status" value="1"/>
</dbReference>
<comment type="function">
    <text evidence="8">Fatty acyl-coenzyme A (CoA) diphosphatase that hydrolyzes fatty acyl-CoA to yield acyl-4'-phosphopantetheine and adenosine 3',5'-bisphosphate. Preferentially hydrolyzes unsaturated long-chain acyl-CoA substrates in the endoplasmic reticulum (ER) lumen. This catalytic activity is required for maintaining ER structure and for lipid droplets (LDs) biogenesis, which are lipid storage organelles involved in maintaining lipid and energy homeostasis. May directly bind to diacylglycerol (DAGs) and triacylglycerol, which is also important for LD biogenesis. May support directional budding of nacent LDs from the ER into the cytosol by reducing DAG levels at sites of LD formation. May play a role in the regulation of cell morphology and cytoskeletal organization. Involved in phospholipid biosynthesis.</text>
</comment>